<dbReference type="Proteomes" id="UP001180737">
    <property type="component" value="Unassembled WGS sequence"/>
</dbReference>
<accession>A0ABU2YZW6</accession>
<comment type="caution">
    <text evidence="1">The sequence shown here is derived from an EMBL/GenBank/DDBJ whole genome shotgun (WGS) entry which is preliminary data.</text>
</comment>
<evidence type="ECO:0000313" key="1">
    <source>
        <dbReference type="EMBL" id="MDT0569857.1"/>
    </source>
</evidence>
<protein>
    <recommendedName>
        <fullName evidence="3">Secreted protein</fullName>
    </recommendedName>
</protein>
<dbReference type="RefSeq" id="WP_157856802.1">
    <property type="nucleotide sequence ID" value="NZ_JAVRFJ010000017.1"/>
</dbReference>
<evidence type="ECO:0008006" key="3">
    <source>
        <dbReference type="Google" id="ProtNLM"/>
    </source>
</evidence>
<gene>
    <name evidence="1" type="ORF">RM704_20690</name>
</gene>
<sequence>MSSFDLDTTKKWVEVFSAPAAIIALLFLGLQSCEMSEQNKSLEATIDQSDNQDIFEKTLDFDQVTLQDPLLYKAVTAKPGDAEARYLDESKADAERTAKADLLSIYIIDFYDYIFGKYPPSEYPEIGEPTPKGSDPHAFKAWSNALIGVFADGSFVCRTLKDHQESYGDPFISRLHKAKICPGLRVPSESF</sequence>
<organism evidence="1 2">
    <name type="scientific">Streptomyces gottesmaniae</name>
    <dbReference type="NCBI Taxonomy" id="3075518"/>
    <lineage>
        <taxon>Bacteria</taxon>
        <taxon>Bacillati</taxon>
        <taxon>Actinomycetota</taxon>
        <taxon>Actinomycetes</taxon>
        <taxon>Kitasatosporales</taxon>
        <taxon>Streptomycetaceae</taxon>
        <taxon>Streptomyces</taxon>
    </lineage>
</organism>
<name>A0ABU2YZW6_9ACTN</name>
<keyword evidence="2" id="KW-1185">Reference proteome</keyword>
<reference evidence="1" key="1">
    <citation type="submission" date="2024-05" db="EMBL/GenBank/DDBJ databases">
        <title>30 novel species of actinomycetes from the DSMZ collection.</title>
        <authorList>
            <person name="Nouioui I."/>
        </authorList>
    </citation>
    <scope>NUCLEOTIDE SEQUENCE</scope>
    <source>
        <strain evidence="1">DSM 3412</strain>
    </source>
</reference>
<proteinExistence type="predicted"/>
<dbReference type="EMBL" id="JAVRFJ010000017">
    <property type="protein sequence ID" value="MDT0569857.1"/>
    <property type="molecule type" value="Genomic_DNA"/>
</dbReference>
<evidence type="ECO:0000313" key="2">
    <source>
        <dbReference type="Proteomes" id="UP001180737"/>
    </source>
</evidence>